<comment type="caution">
    <text evidence="1">The sequence shown here is derived from an EMBL/GenBank/DDBJ whole genome shotgun (WGS) entry which is preliminary data.</text>
</comment>
<dbReference type="Proteomes" id="UP001146120">
    <property type="component" value="Unassembled WGS sequence"/>
</dbReference>
<gene>
    <name evidence="1" type="ORF">N0F65_004294</name>
</gene>
<protein>
    <submittedName>
        <fullName evidence="1">Uncharacterized protein</fullName>
    </submittedName>
</protein>
<evidence type="ECO:0000313" key="1">
    <source>
        <dbReference type="EMBL" id="DBA04186.1"/>
    </source>
</evidence>
<evidence type="ECO:0000313" key="2">
    <source>
        <dbReference type="Proteomes" id="UP001146120"/>
    </source>
</evidence>
<dbReference type="CDD" id="cd09272">
    <property type="entry name" value="RNase_HI_RT_Ty1"/>
    <property type="match status" value="1"/>
</dbReference>
<reference evidence="1" key="1">
    <citation type="submission" date="2022-11" db="EMBL/GenBank/DDBJ databases">
        <authorList>
            <person name="Morgan W.R."/>
            <person name="Tartar A."/>
        </authorList>
    </citation>
    <scope>NUCLEOTIDE SEQUENCE</scope>
    <source>
        <strain evidence="1">ARSEF 373</strain>
    </source>
</reference>
<organism evidence="1 2">
    <name type="scientific">Lagenidium giganteum</name>
    <dbReference type="NCBI Taxonomy" id="4803"/>
    <lineage>
        <taxon>Eukaryota</taxon>
        <taxon>Sar</taxon>
        <taxon>Stramenopiles</taxon>
        <taxon>Oomycota</taxon>
        <taxon>Peronosporomycetes</taxon>
        <taxon>Pythiales</taxon>
        <taxon>Pythiaceae</taxon>
    </lineage>
</organism>
<reference evidence="1" key="2">
    <citation type="journal article" date="2023" name="Microbiol Resour">
        <title>Decontamination and Annotation of the Draft Genome Sequence of the Oomycete Lagenidium giganteum ARSEF 373.</title>
        <authorList>
            <person name="Morgan W.R."/>
            <person name="Tartar A."/>
        </authorList>
    </citation>
    <scope>NUCLEOTIDE SEQUENCE</scope>
    <source>
        <strain evidence="1">ARSEF 373</strain>
    </source>
</reference>
<keyword evidence="2" id="KW-1185">Reference proteome</keyword>
<sequence>MTKTPVNHGRAKHIDLKYHIRDEVKRGLVQVNYQQTETMLADIMTKGLAGPRHSDLTKLLGVAACPRFEYAARHSFAHVVQVMRVHLKHVMMCSRCWISAQVLKTLVS</sequence>
<dbReference type="AlphaFoldDB" id="A0AAV2ZD07"/>
<accession>A0AAV2ZD07</accession>
<name>A0AAV2ZD07_9STRA</name>
<dbReference type="EMBL" id="DAKRPA010000011">
    <property type="protein sequence ID" value="DBA04186.1"/>
    <property type="molecule type" value="Genomic_DNA"/>
</dbReference>
<proteinExistence type="predicted"/>